<evidence type="ECO:0000313" key="1">
    <source>
        <dbReference type="EMBL" id="EAW32742.1"/>
    </source>
</evidence>
<dbReference type="STRING" id="247633.GP2143_15841"/>
<dbReference type="Pfam" id="PF04463">
    <property type="entry name" value="2-thiour_desulf"/>
    <property type="match status" value="1"/>
</dbReference>
<dbReference type="AlphaFoldDB" id="A0Y9D8"/>
<comment type="caution">
    <text evidence="1">The sequence shown here is derived from an EMBL/GenBank/DDBJ whole genome shotgun (WGS) entry which is preliminary data.</text>
</comment>
<protein>
    <submittedName>
        <fullName evidence="1">Uncharacterized protein</fullName>
    </submittedName>
</protein>
<accession>A0Y9D8</accession>
<dbReference type="EMBL" id="AAVT01000001">
    <property type="protein sequence ID" value="EAW32742.1"/>
    <property type="molecule type" value="Genomic_DNA"/>
</dbReference>
<keyword evidence="2" id="KW-1185">Reference proteome</keyword>
<reference evidence="1 2" key="1">
    <citation type="journal article" date="2010" name="J. Bacteriol.">
        <title>Genome sequence of the oligotrophic marine Gammaproteobacterium HTCC2143, isolated from the Oregon Coast.</title>
        <authorList>
            <person name="Oh H.M."/>
            <person name="Kang I."/>
            <person name="Ferriera S."/>
            <person name="Giovannoni S.J."/>
            <person name="Cho J.C."/>
        </authorList>
    </citation>
    <scope>NUCLEOTIDE SEQUENCE [LARGE SCALE GENOMIC DNA]</scope>
    <source>
        <strain evidence="1 2">HTCC2143</strain>
    </source>
</reference>
<organism evidence="1 2">
    <name type="scientific">marine gamma proteobacterium HTCC2143</name>
    <dbReference type="NCBI Taxonomy" id="247633"/>
    <lineage>
        <taxon>Bacteria</taxon>
        <taxon>Pseudomonadati</taxon>
        <taxon>Pseudomonadota</taxon>
        <taxon>Gammaproteobacteria</taxon>
        <taxon>Cellvibrionales</taxon>
        <taxon>Spongiibacteraceae</taxon>
        <taxon>BD1-7 clade</taxon>
    </lineage>
</organism>
<name>A0Y9D8_9GAMM</name>
<dbReference type="PANTHER" id="PTHR30087">
    <property type="entry name" value="INNER MEMBRANE PROTEIN"/>
    <property type="match status" value="1"/>
</dbReference>
<dbReference type="Proteomes" id="UP000004931">
    <property type="component" value="Unassembled WGS sequence"/>
</dbReference>
<gene>
    <name evidence="1" type="ORF">GP2143_15841</name>
</gene>
<dbReference type="PANTHER" id="PTHR30087:SF1">
    <property type="entry name" value="HYPOTHETICAL CYTOSOLIC PROTEIN"/>
    <property type="match status" value="1"/>
</dbReference>
<proteinExistence type="predicted"/>
<sequence>MSISSRDFNFFLPSSADYRPTVAISSCLVGQPVRYDGTGKLLTTASYLVDQLTLIEVCPEVGAGMSVPRPPIQLVDSRGRIEAIGRVDPSLKVTAALKQFSVNSADYLATIIDGYIFKSRSPSCGVNSTPIYASDRSSDKPIKIGSGLQAYRIQKQMPWLPLREETDLEKSHHCGQFILQCRVLHDLRTASEAVSLQILHQHYRPLIDSMDTDSRHALERWQHSEVKEKYWTVFMTAMGRQLDS</sequence>
<evidence type="ECO:0000313" key="2">
    <source>
        <dbReference type="Proteomes" id="UP000004931"/>
    </source>
</evidence>
<dbReference type="eggNOG" id="COG1683">
    <property type="taxonomic scope" value="Bacteria"/>
</dbReference>
<dbReference type="InterPro" id="IPR007553">
    <property type="entry name" value="2-thiour_desulf"/>
</dbReference>
<dbReference type="OrthoDB" id="495783at2"/>